<dbReference type="RefSeq" id="WP_337335859.1">
    <property type="nucleotide sequence ID" value="NZ_JBBDHC010000016.1"/>
</dbReference>
<evidence type="ECO:0000313" key="2">
    <source>
        <dbReference type="EMBL" id="MEJ1250153.1"/>
    </source>
</evidence>
<feature type="chain" id="PRO_5043443573" evidence="1">
    <location>
        <begin position="37"/>
        <end position="559"/>
    </location>
</feature>
<keyword evidence="3" id="KW-1185">Reference proteome</keyword>
<dbReference type="EMBL" id="JBBDHC010000016">
    <property type="protein sequence ID" value="MEJ1250153.1"/>
    <property type="molecule type" value="Genomic_DNA"/>
</dbReference>
<protein>
    <submittedName>
        <fullName evidence="2">Uncharacterized protein</fullName>
    </submittedName>
</protein>
<evidence type="ECO:0000313" key="3">
    <source>
        <dbReference type="Proteomes" id="UP001364472"/>
    </source>
</evidence>
<dbReference type="Proteomes" id="UP001364472">
    <property type="component" value="Unassembled WGS sequence"/>
</dbReference>
<proteinExistence type="predicted"/>
<gene>
    <name evidence="2" type="ORF">WB794_10780</name>
</gene>
<feature type="signal peptide" evidence="1">
    <location>
        <begin position="1"/>
        <end position="36"/>
    </location>
</feature>
<keyword evidence="1" id="KW-0732">Signal</keyword>
<comment type="caution">
    <text evidence="2">The sequence shown here is derived from an EMBL/GenBank/DDBJ whole genome shotgun (WGS) entry which is preliminary data.</text>
</comment>
<dbReference type="AlphaFoldDB" id="A0AAW9R8I4"/>
<name>A0AAW9R8I4_9GAMM</name>
<accession>A0AAW9R8I4</accession>
<organism evidence="2 3">
    <name type="scientific">Denitratimonas tolerans</name>
    <dbReference type="NCBI Taxonomy" id="1338420"/>
    <lineage>
        <taxon>Bacteria</taxon>
        <taxon>Pseudomonadati</taxon>
        <taxon>Pseudomonadota</taxon>
        <taxon>Gammaproteobacteria</taxon>
        <taxon>Lysobacterales</taxon>
        <taxon>Lysobacteraceae</taxon>
        <taxon>Denitratimonas</taxon>
    </lineage>
</organism>
<evidence type="ECO:0000256" key="1">
    <source>
        <dbReference type="SAM" id="SignalP"/>
    </source>
</evidence>
<reference evidence="2 3" key="1">
    <citation type="journal article" date="2016" name="Antonie Van Leeuwenhoek">
        <title>Denitratimonas tolerans gen. nov., sp. nov., a denitrifying bacterium isolated from a bioreactor for tannery wastewater treatment.</title>
        <authorList>
            <person name="Han S.I."/>
            <person name="Kim J.O."/>
            <person name="Lee Y.R."/>
            <person name="Ekpeghere K.I."/>
            <person name="Koh S.C."/>
            <person name="Whang K.S."/>
        </authorList>
    </citation>
    <scope>NUCLEOTIDE SEQUENCE [LARGE SCALE GENOMIC DNA]</scope>
    <source>
        <strain evidence="2 3">KACC 17565</strain>
    </source>
</reference>
<sequence>MSALMTRPVHFQERNIMRQICYLPLIALFAFGAALAADAPDSQHKQQIDEEQAIEMVAAALAAAPGLEFDTGFSVTGMRSIEPPVNTGWSDVEDGIRVFPWMGSATIGNPPIPIPVHLGYYVAVRQKNAANTLEKVMVTRLKVNGALDLDFGTNGWLQAENASSSIADVAMGQYGELYILHAGEKRVGCHRLEAGTTCHSPTSGGKLSYPLTAPRTAATPTRLLYDKRYGLFVAAKITNADRGTELAVTLMQPAGATGSSGGTPVTTFGTNGHVIGLPSWAAATGVTAAINAMALTPASATGGQRLYVGGEVMRANPDSDGFILGLNPTTGATISGWNWRDVYYESDNTGSKADAVTALAVLRNGSGYGGKLVYAGWSATDSADAKPMIMGRLGNDGTWDTSFCAGNANHTTRACLVDPPRSLLTIPVYMPAAIPVAIVERSNRDLAVAQRFQQNGLPLFGEPDRHVHTLVQQFGQDGNRLYTQLKVDYSASDPDTTTWWSRPFDMVASGAFGDRLALIGTRKWNGTDFDPTVTALKGATEDHVCLFSDGMESARPACW</sequence>